<dbReference type="Pfam" id="PF00075">
    <property type="entry name" value="RNase_H"/>
    <property type="match status" value="1"/>
</dbReference>
<name>A0A8X6NJ35_NEPPI</name>
<evidence type="ECO:0000313" key="2">
    <source>
        <dbReference type="EMBL" id="GFT17825.1"/>
    </source>
</evidence>
<reference evidence="2" key="1">
    <citation type="submission" date="2020-08" db="EMBL/GenBank/DDBJ databases">
        <title>Multicomponent nature underlies the extraordinary mechanical properties of spider dragline silk.</title>
        <authorList>
            <person name="Kono N."/>
            <person name="Nakamura H."/>
            <person name="Mori M."/>
            <person name="Yoshida Y."/>
            <person name="Ohtoshi R."/>
            <person name="Malay A.D."/>
            <person name="Moran D.A.P."/>
            <person name="Tomita M."/>
            <person name="Numata K."/>
            <person name="Arakawa K."/>
        </authorList>
    </citation>
    <scope>NUCLEOTIDE SEQUENCE</scope>
</reference>
<keyword evidence="3" id="KW-1185">Reference proteome</keyword>
<protein>
    <submittedName>
        <fullName evidence="2">RNase H domain-containing protein</fullName>
    </submittedName>
</protein>
<dbReference type="SUPFAM" id="SSF53098">
    <property type="entry name" value="Ribonuclease H-like"/>
    <property type="match status" value="1"/>
</dbReference>
<dbReference type="Proteomes" id="UP000887013">
    <property type="component" value="Unassembled WGS sequence"/>
</dbReference>
<dbReference type="EMBL" id="BMAW01058750">
    <property type="protein sequence ID" value="GFT17825.1"/>
    <property type="molecule type" value="Genomic_DNA"/>
</dbReference>
<dbReference type="GO" id="GO:0003676">
    <property type="term" value="F:nucleic acid binding"/>
    <property type="evidence" value="ECO:0007669"/>
    <property type="project" value="InterPro"/>
</dbReference>
<dbReference type="GO" id="GO:0004523">
    <property type="term" value="F:RNA-DNA hybrid ribonuclease activity"/>
    <property type="evidence" value="ECO:0007669"/>
    <property type="project" value="InterPro"/>
</dbReference>
<evidence type="ECO:0000259" key="1">
    <source>
        <dbReference type="Pfam" id="PF00075"/>
    </source>
</evidence>
<dbReference type="InterPro" id="IPR036397">
    <property type="entry name" value="RNaseH_sf"/>
</dbReference>
<organism evidence="2 3">
    <name type="scientific">Nephila pilipes</name>
    <name type="common">Giant wood spider</name>
    <name type="synonym">Nephila maculata</name>
    <dbReference type="NCBI Taxonomy" id="299642"/>
    <lineage>
        <taxon>Eukaryota</taxon>
        <taxon>Metazoa</taxon>
        <taxon>Ecdysozoa</taxon>
        <taxon>Arthropoda</taxon>
        <taxon>Chelicerata</taxon>
        <taxon>Arachnida</taxon>
        <taxon>Araneae</taxon>
        <taxon>Araneomorphae</taxon>
        <taxon>Entelegynae</taxon>
        <taxon>Araneoidea</taxon>
        <taxon>Nephilidae</taxon>
        <taxon>Nephila</taxon>
    </lineage>
</organism>
<comment type="caution">
    <text evidence="2">The sequence shown here is derived from an EMBL/GenBank/DDBJ whole genome shotgun (WGS) entry which is preliminary data.</text>
</comment>
<dbReference type="OrthoDB" id="6433900at2759"/>
<evidence type="ECO:0000313" key="3">
    <source>
        <dbReference type="Proteomes" id="UP000887013"/>
    </source>
</evidence>
<gene>
    <name evidence="2" type="primary">AVEN_257106_1</name>
    <name evidence="2" type="ORF">NPIL_150631</name>
</gene>
<feature type="domain" description="RNase H type-1" evidence="1">
    <location>
        <begin position="27"/>
        <end position="124"/>
    </location>
</feature>
<proteinExistence type="predicted"/>
<dbReference type="Gene3D" id="3.30.420.10">
    <property type="entry name" value="Ribonuclease H-like superfamily/Ribonuclease H"/>
    <property type="match status" value="1"/>
</dbReference>
<dbReference type="InterPro" id="IPR002156">
    <property type="entry name" value="RNaseH_domain"/>
</dbReference>
<sequence length="191" mass="20707">MWKQASGDFELEPCIPFNLLTPTATLSKKCRSHSSDVRSDAAAIRVALNLVLEAGADDVRILTDSKSSIQYLRNLPNILDKLGHDIVLKLAALTQVGTVCLQWIPLHVGVYGNKAADLLAGEGSELQTASSIELRTTEVHSLFLANINTTWRIPPNMLGMPLSLLDCPCSAPVQDSLTSLYLDLGLVTLRV</sequence>
<accession>A0A8X6NJ35</accession>
<dbReference type="InterPro" id="IPR012337">
    <property type="entry name" value="RNaseH-like_sf"/>
</dbReference>
<dbReference type="AlphaFoldDB" id="A0A8X6NJ35"/>